<name>A0A7J6XF75_THATH</name>
<evidence type="ECO:0000256" key="1">
    <source>
        <dbReference type="ARBA" id="ARBA00009995"/>
    </source>
</evidence>
<dbReference type="SUPFAM" id="SSF53756">
    <property type="entry name" value="UDP-Glycosyltransferase/glycogen phosphorylase"/>
    <property type="match status" value="1"/>
</dbReference>
<sequence>MEKKAHVLLLPYPTQGHINPVLQFGKRLASKGIKATLLVTNFVSKSMQAESSYVGVETISDGYDEGGFAAAESIDAYLISFAKVGSLTLTELIMKHENAGYP</sequence>
<dbReference type="GO" id="GO:0080044">
    <property type="term" value="F:quercetin 7-O-glucosyltransferase activity"/>
    <property type="evidence" value="ECO:0007669"/>
    <property type="project" value="TreeGrafter"/>
</dbReference>
<gene>
    <name evidence="2" type="ORF">FRX31_002825</name>
</gene>
<dbReference type="Gene3D" id="3.40.50.2000">
    <property type="entry name" value="Glycogen Phosphorylase B"/>
    <property type="match status" value="1"/>
</dbReference>
<comment type="caution">
    <text evidence="2">The sequence shown here is derived from an EMBL/GenBank/DDBJ whole genome shotgun (WGS) entry which is preliminary data.</text>
</comment>
<reference evidence="2 3" key="1">
    <citation type="submission" date="2020-06" db="EMBL/GenBank/DDBJ databases">
        <title>Transcriptomic and genomic resources for Thalictrum thalictroides and T. hernandezii: Facilitating candidate gene discovery in an emerging model plant lineage.</title>
        <authorList>
            <person name="Arias T."/>
            <person name="Riano-Pachon D.M."/>
            <person name="Di Stilio V.S."/>
        </authorList>
    </citation>
    <scope>NUCLEOTIDE SEQUENCE [LARGE SCALE GENOMIC DNA]</scope>
    <source>
        <strain evidence="3">cv. WT478/WT964</strain>
        <tissue evidence="2">Leaves</tissue>
    </source>
</reference>
<dbReference type="EMBL" id="JABWDY010001231">
    <property type="protein sequence ID" value="KAF5207588.1"/>
    <property type="molecule type" value="Genomic_DNA"/>
</dbReference>
<dbReference type="AlphaFoldDB" id="A0A7J6XF75"/>
<keyword evidence="2" id="KW-0808">Transferase</keyword>
<feature type="non-terminal residue" evidence="2">
    <location>
        <position position="102"/>
    </location>
</feature>
<dbReference type="GO" id="GO:0080043">
    <property type="term" value="F:quercetin 3-O-glucosyltransferase activity"/>
    <property type="evidence" value="ECO:0007669"/>
    <property type="project" value="TreeGrafter"/>
</dbReference>
<evidence type="ECO:0000313" key="2">
    <source>
        <dbReference type="EMBL" id="KAF5207588.1"/>
    </source>
</evidence>
<dbReference type="PANTHER" id="PTHR11926:SF1553">
    <property type="entry name" value="GLYCOSYLTRANSFERASE"/>
    <property type="match status" value="1"/>
</dbReference>
<comment type="similarity">
    <text evidence="1">Belongs to the UDP-glycosyltransferase family.</text>
</comment>
<proteinExistence type="inferred from homology"/>
<dbReference type="Proteomes" id="UP000554482">
    <property type="component" value="Unassembled WGS sequence"/>
</dbReference>
<organism evidence="2 3">
    <name type="scientific">Thalictrum thalictroides</name>
    <name type="common">Rue-anemone</name>
    <name type="synonym">Anemone thalictroides</name>
    <dbReference type="NCBI Taxonomy" id="46969"/>
    <lineage>
        <taxon>Eukaryota</taxon>
        <taxon>Viridiplantae</taxon>
        <taxon>Streptophyta</taxon>
        <taxon>Embryophyta</taxon>
        <taxon>Tracheophyta</taxon>
        <taxon>Spermatophyta</taxon>
        <taxon>Magnoliopsida</taxon>
        <taxon>Ranunculales</taxon>
        <taxon>Ranunculaceae</taxon>
        <taxon>Thalictroideae</taxon>
        <taxon>Thalictrum</taxon>
    </lineage>
</organism>
<evidence type="ECO:0000313" key="3">
    <source>
        <dbReference type="Proteomes" id="UP000554482"/>
    </source>
</evidence>
<protein>
    <submittedName>
        <fullName evidence="2">Glycosyltransferase</fullName>
    </submittedName>
</protein>
<dbReference type="PANTHER" id="PTHR11926">
    <property type="entry name" value="GLUCOSYL/GLUCURONOSYL TRANSFERASES"/>
    <property type="match status" value="1"/>
</dbReference>
<accession>A0A7J6XF75</accession>
<keyword evidence="3" id="KW-1185">Reference proteome</keyword>
<dbReference type="OrthoDB" id="5835829at2759"/>